<dbReference type="PANTHER" id="PTHR30408">
    <property type="entry name" value="TYPE-1 RESTRICTION ENZYME ECOKI SPECIFICITY PROTEIN"/>
    <property type="match status" value="1"/>
</dbReference>
<keyword evidence="3" id="KW-0238">DNA-binding</keyword>
<dbReference type="GO" id="GO:0016787">
    <property type="term" value="F:hydrolase activity"/>
    <property type="evidence" value="ECO:0007669"/>
    <property type="project" value="UniProtKB-KW"/>
</dbReference>
<keyword evidence="5" id="KW-0540">Nuclease</keyword>
<name>A0ABV3USW9_9CORY</name>
<dbReference type="InterPro" id="IPR052021">
    <property type="entry name" value="Type-I_RS_S_subunit"/>
</dbReference>
<evidence type="ECO:0000259" key="4">
    <source>
        <dbReference type="Pfam" id="PF01420"/>
    </source>
</evidence>
<dbReference type="CDD" id="cd17257">
    <property type="entry name" value="RMtype1_S_EcoBI-TRD1-CR1_like"/>
    <property type="match status" value="1"/>
</dbReference>
<evidence type="ECO:0000313" key="5">
    <source>
        <dbReference type="EMBL" id="MEX3528297.1"/>
    </source>
</evidence>
<protein>
    <submittedName>
        <fullName evidence="5">Restriction endonuclease subunit S</fullName>
        <ecNumber evidence="5">3.1.21.-</ecNumber>
    </submittedName>
</protein>
<keyword evidence="5" id="KW-0378">Hydrolase</keyword>
<comment type="similarity">
    <text evidence="1">Belongs to the type-I restriction system S methylase family.</text>
</comment>
<sequence length="366" mass="40459">MKTPPTWTNEILSHVVELQRGFDLPQKSRRPGPYPVLTSGETGGFHSEGPIKGPGVTIGRATNLGKPKWSDGDFWPHNTTMFVKDFKGHNPRWVFYFFQNTDLSGYDSGSVQPMLNRNYIAKVPVPVPPRPEQDAIVDVLGALDDKIAANAKLSDSADEFIHLAFQEALATSPTTAVPLLDVFHFNFGEGFKGEHFTDPGTGRPLIRIRDLKTFDSQVWTTESRPKETLVHPGDVVVGMDAEFRATSWLGEPGLLNQRVCRVTSPIAGNAFTREALRIPLSNIENYKTGTTVIHLNKKDLKSESVALPSREAISTFEDLTEGVYRLRVDLAAENRTLNATRDALLPPLISGEIRVKDAEKMVEGAV</sequence>
<dbReference type="GO" id="GO:0004519">
    <property type="term" value="F:endonuclease activity"/>
    <property type="evidence" value="ECO:0007669"/>
    <property type="project" value="UniProtKB-KW"/>
</dbReference>
<evidence type="ECO:0000256" key="3">
    <source>
        <dbReference type="ARBA" id="ARBA00023125"/>
    </source>
</evidence>
<evidence type="ECO:0000313" key="6">
    <source>
        <dbReference type="Proteomes" id="UP001558353"/>
    </source>
</evidence>
<evidence type="ECO:0000256" key="1">
    <source>
        <dbReference type="ARBA" id="ARBA00010923"/>
    </source>
</evidence>
<dbReference type="PANTHER" id="PTHR30408:SF12">
    <property type="entry name" value="TYPE I RESTRICTION ENZYME MJAVIII SPECIFICITY SUBUNIT"/>
    <property type="match status" value="1"/>
</dbReference>
<dbReference type="Pfam" id="PF01420">
    <property type="entry name" value="Methylase_S"/>
    <property type="match status" value="2"/>
</dbReference>
<keyword evidence="5" id="KW-0255">Endonuclease</keyword>
<dbReference type="SUPFAM" id="SSF116734">
    <property type="entry name" value="DNA methylase specificity domain"/>
    <property type="match status" value="2"/>
</dbReference>
<feature type="domain" description="Type I restriction modification DNA specificity" evidence="4">
    <location>
        <begin position="7"/>
        <end position="154"/>
    </location>
</feature>
<reference evidence="5 6" key="1">
    <citation type="journal article" date="2024" name="Fungal Genet. Biol.">
        <title>The porcine skin microbiome exhibits broad fungal antagonism.</title>
        <authorList>
            <person name="De La Cruz K.F."/>
            <person name="Townsend E.C."/>
            <person name="Alex Cheong J.Z."/>
            <person name="Salamzade R."/>
            <person name="Liu A."/>
            <person name="Sandstrom S."/>
            <person name="Davila E."/>
            <person name="Huang L."/>
            <person name="Xu K.H."/>
            <person name="Wu S.Y."/>
            <person name="Meudt J.J."/>
            <person name="Shanmuganayagam D."/>
            <person name="Gibson A.L.F."/>
            <person name="Kalan L.R."/>
        </authorList>
    </citation>
    <scope>NUCLEOTIDE SEQUENCE [LARGE SCALE GENOMIC DNA]</scope>
    <source>
        <strain evidence="5 6">LK2569</strain>
    </source>
</reference>
<accession>A0ABV3USW9</accession>
<dbReference type="Proteomes" id="UP001558353">
    <property type="component" value="Unassembled WGS sequence"/>
</dbReference>
<feature type="domain" description="Type I restriction modification DNA specificity" evidence="4">
    <location>
        <begin position="177"/>
        <end position="311"/>
    </location>
</feature>
<organism evidence="5 6">
    <name type="scientific">Corynebacterium xerosis</name>
    <dbReference type="NCBI Taxonomy" id="1725"/>
    <lineage>
        <taxon>Bacteria</taxon>
        <taxon>Bacillati</taxon>
        <taxon>Actinomycetota</taxon>
        <taxon>Actinomycetes</taxon>
        <taxon>Mycobacteriales</taxon>
        <taxon>Corynebacteriaceae</taxon>
        <taxon>Corynebacterium</taxon>
    </lineage>
</organism>
<dbReference type="CDD" id="cd17267">
    <property type="entry name" value="RMtype1_S_EcoAO83I-TRD1-CR1_like"/>
    <property type="match status" value="1"/>
</dbReference>
<dbReference type="EMBL" id="JAYWMA010000003">
    <property type="protein sequence ID" value="MEX3528297.1"/>
    <property type="molecule type" value="Genomic_DNA"/>
</dbReference>
<comment type="caution">
    <text evidence="5">The sequence shown here is derived from an EMBL/GenBank/DDBJ whole genome shotgun (WGS) entry which is preliminary data.</text>
</comment>
<keyword evidence="6" id="KW-1185">Reference proteome</keyword>
<dbReference type="RefSeq" id="WP_368522195.1">
    <property type="nucleotide sequence ID" value="NZ_JAYWMA010000003.1"/>
</dbReference>
<dbReference type="InterPro" id="IPR000055">
    <property type="entry name" value="Restrct_endonuc_typeI_TRD"/>
</dbReference>
<gene>
    <name evidence="5" type="ORF">VVR64_04330</name>
</gene>
<evidence type="ECO:0000256" key="2">
    <source>
        <dbReference type="ARBA" id="ARBA00022747"/>
    </source>
</evidence>
<dbReference type="EC" id="3.1.21.-" evidence="5"/>
<dbReference type="Gene3D" id="3.90.220.20">
    <property type="entry name" value="DNA methylase specificity domains"/>
    <property type="match status" value="2"/>
</dbReference>
<dbReference type="InterPro" id="IPR044946">
    <property type="entry name" value="Restrct_endonuc_typeI_TRD_sf"/>
</dbReference>
<keyword evidence="2" id="KW-0680">Restriction system</keyword>
<proteinExistence type="inferred from homology"/>